<feature type="transmembrane region" description="Helical" evidence="1">
    <location>
        <begin position="52"/>
        <end position="69"/>
    </location>
</feature>
<evidence type="ECO:0000313" key="2">
    <source>
        <dbReference type="EMBL" id="CAB4756801.1"/>
    </source>
</evidence>
<dbReference type="EMBL" id="CAEZZC010000018">
    <property type="protein sequence ID" value="CAB4756801.1"/>
    <property type="molecule type" value="Genomic_DNA"/>
</dbReference>
<sequence length="84" mass="9569">MISLAENYDRSWQVIKDGKRLVRSKSEFGLPQFQVLEAGEFSLIHDGTVRRGWLALEAIVFLTLLVLALPAGRRKREISVEELT</sequence>
<evidence type="ECO:0000256" key="1">
    <source>
        <dbReference type="SAM" id="Phobius"/>
    </source>
</evidence>
<accession>A0A6J6UAG7</accession>
<proteinExistence type="predicted"/>
<organism evidence="2">
    <name type="scientific">freshwater metagenome</name>
    <dbReference type="NCBI Taxonomy" id="449393"/>
    <lineage>
        <taxon>unclassified sequences</taxon>
        <taxon>metagenomes</taxon>
        <taxon>ecological metagenomes</taxon>
    </lineage>
</organism>
<gene>
    <name evidence="2" type="ORF">UFOPK2822_01188</name>
</gene>
<keyword evidence="1" id="KW-0472">Membrane</keyword>
<name>A0A6J6UAG7_9ZZZZ</name>
<keyword evidence="1" id="KW-1133">Transmembrane helix</keyword>
<protein>
    <submittedName>
        <fullName evidence="2">Unannotated protein</fullName>
    </submittedName>
</protein>
<keyword evidence="1" id="KW-0812">Transmembrane</keyword>
<dbReference type="AlphaFoldDB" id="A0A6J6UAG7"/>
<reference evidence="2" key="1">
    <citation type="submission" date="2020-05" db="EMBL/GenBank/DDBJ databases">
        <authorList>
            <person name="Chiriac C."/>
            <person name="Salcher M."/>
            <person name="Ghai R."/>
            <person name="Kavagutti S V."/>
        </authorList>
    </citation>
    <scope>NUCLEOTIDE SEQUENCE</scope>
</reference>